<dbReference type="InterPro" id="IPR002674">
    <property type="entry name" value="Ribosomal_eL43"/>
</dbReference>
<reference evidence="4" key="1">
    <citation type="submission" date="2022-11" db="EMBL/GenBank/DDBJ databases">
        <title>Centuries of genome instability and evolution in soft-shell clam transmissible cancer (bioRxiv).</title>
        <authorList>
            <person name="Hart S.F.M."/>
            <person name="Yonemitsu M.A."/>
            <person name="Giersch R.M."/>
            <person name="Beal B.F."/>
            <person name="Arriagada G."/>
            <person name="Davis B.W."/>
            <person name="Ostrander E.A."/>
            <person name="Goff S.P."/>
            <person name="Metzger M.J."/>
        </authorList>
    </citation>
    <scope>NUCLEOTIDE SEQUENCE</scope>
    <source>
        <strain evidence="4">MELC-2E11</strain>
        <tissue evidence="4">Siphon/mantle</tissue>
    </source>
</reference>
<dbReference type="PANTHER" id="PTHR48129">
    <property type="entry name" value="60S RIBOSOMAL PROTEIN L37A"/>
    <property type="match status" value="1"/>
</dbReference>
<sequence>MEENRAKRTKKVGICGKYGTRYGASLRKTVKKMEISQHSKYTCPFCGKVLPEVAPASGFRLHSVEMNAVASRLMECVDSLTVYYYGFLSEEEKEGYRQLISQIFQDHNVSDQAQAAIILLQLSQERQHKSVTSNERKERILDSLFHNRRETLVKINLFRGLLDVFQGFVKQFQSEKPLIHTLHTRMTEVATELLGMFMKPEKIPDSITKLMKLDVTDRTLQKPDRGIGVGKYAYTELNKARIDKSCRHWVQNLYANLRHGYVMAAKKMLKMPIDNKTLRWMTALDPDLGNHSQTSSALKRLASCLPNVFSDEQNGHLAEEIDKYCVDPQVKDVRSEFNEEDRIDTGFWTKVFKIKTFTEVRYPMLKKLVMALLTIFSGPLIESTFNIMDDIIEKDRTQLTVVNYEAVAIVKTSLKRRAEKSTKMRLSEIH</sequence>
<dbReference type="Proteomes" id="UP001164746">
    <property type="component" value="Chromosome 1"/>
</dbReference>
<organism evidence="4 5">
    <name type="scientific">Mya arenaria</name>
    <name type="common">Soft-shell clam</name>
    <dbReference type="NCBI Taxonomy" id="6604"/>
    <lineage>
        <taxon>Eukaryota</taxon>
        <taxon>Metazoa</taxon>
        <taxon>Spiralia</taxon>
        <taxon>Lophotrochozoa</taxon>
        <taxon>Mollusca</taxon>
        <taxon>Bivalvia</taxon>
        <taxon>Autobranchia</taxon>
        <taxon>Heteroconchia</taxon>
        <taxon>Euheterodonta</taxon>
        <taxon>Imparidentia</taxon>
        <taxon>Neoheterodontei</taxon>
        <taxon>Myida</taxon>
        <taxon>Myoidea</taxon>
        <taxon>Myidae</taxon>
        <taxon>Mya</taxon>
    </lineage>
</organism>
<dbReference type="InterPro" id="IPR011332">
    <property type="entry name" value="Ribosomal_zn-bd"/>
</dbReference>
<keyword evidence="2" id="KW-0689">Ribosomal protein</keyword>
<evidence type="ECO:0000256" key="3">
    <source>
        <dbReference type="ARBA" id="ARBA00023274"/>
    </source>
</evidence>
<dbReference type="InterPro" id="IPR050522">
    <property type="entry name" value="Ribosomal_protein_eL43"/>
</dbReference>
<dbReference type="PANTHER" id="PTHR48129:SF1">
    <property type="entry name" value="LARGE RIBOSOMAL SUBUNIT PROTEIN EL43"/>
    <property type="match status" value="1"/>
</dbReference>
<comment type="similarity">
    <text evidence="1">Belongs to the eukaryotic ribosomal protein eL43 family.</text>
</comment>
<dbReference type="SUPFAM" id="SSF57829">
    <property type="entry name" value="Zn-binding ribosomal proteins"/>
    <property type="match status" value="1"/>
</dbReference>
<dbReference type="InterPro" id="IPR011331">
    <property type="entry name" value="Ribosomal_eL37/eL43"/>
</dbReference>
<evidence type="ECO:0000313" key="4">
    <source>
        <dbReference type="EMBL" id="WAQ94146.1"/>
    </source>
</evidence>
<evidence type="ECO:0000313" key="5">
    <source>
        <dbReference type="Proteomes" id="UP001164746"/>
    </source>
</evidence>
<keyword evidence="5" id="KW-1185">Reference proteome</keyword>
<evidence type="ECO:0000256" key="2">
    <source>
        <dbReference type="ARBA" id="ARBA00022980"/>
    </source>
</evidence>
<dbReference type="EMBL" id="CP111012">
    <property type="protein sequence ID" value="WAQ94146.1"/>
    <property type="molecule type" value="Genomic_DNA"/>
</dbReference>
<name>A0ABY7DC39_MYAAR</name>
<proteinExistence type="inferred from homology"/>
<gene>
    <name evidence="4" type="ORF">MAR_006617</name>
</gene>
<keyword evidence="3" id="KW-0687">Ribonucleoprotein</keyword>
<evidence type="ECO:0000256" key="1">
    <source>
        <dbReference type="ARBA" id="ARBA00008672"/>
    </source>
</evidence>
<accession>A0ABY7DC39</accession>
<dbReference type="Pfam" id="PF01780">
    <property type="entry name" value="Ribosomal_L37ae"/>
    <property type="match status" value="1"/>
</dbReference>
<protein>
    <submittedName>
        <fullName evidence="4">RL37A-like protein</fullName>
    </submittedName>
</protein>
<dbReference type="Gene3D" id="2.20.25.30">
    <property type="match status" value="1"/>
</dbReference>